<dbReference type="InterPro" id="IPR036870">
    <property type="entry name" value="Ribosomal_bS18_sf"/>
</dbReference>
<evidence type="ECO:0000256" key="1">
    <source>
        <dbReference type="ARBA" id="ARBA00005589"/>
    </source>
</evidence>
<dbReference type="GO" id="GO:0070181">
    <property type="term" value="F:small ribosomal subunit rRNA binding"/>
    <property type="evidence" value="ECO:0007669"/>
    <property type="project" value="TreeGrafter"/>
</dbReference>
<dbReference type="NCBIfam" id="TIGR00165">
    <property type="entry name" value="S18"/>
    <property type="match status" value="1"/>
</dbReference>
<evidence type="ECO:0000256" key="6">
    <source>
        <dbReference type="SAM" id="MobiDB-lite"/>
    </source>
</evidence>
<gene>
    <name evidence="4" type="primary">rpsR</name>
    <name evidence="7" type="ORF">KTA_16780</name>
</gene>
<dbReference type="Gene3D" id="4.10.640.10">
    <property type="entry name" value="Ribosomal protein S18"/>
    <property type="match status" value="1"/>
</dbReference>
<organism evidence="7">
    <name type="scientific">Thermogemmatispora argillosa</name>
    <dbReference type="NCBI Taxonomy" id="2045280"/>
    <lineage>
        <taxon>Bacteria</taxon>
        <taxon>Bacillati</taxon>
        <taxon>Chloroflexota</taxon>
        <taxon>Ktedonobacteria</taxon>
        <taxon>Thermogemmatisporales</taxon>
        <taxon>Thermogemmatisporaceae</taxon>
        <taxon>Thermogemmatispora</taxon>
    </lineage>
</organism>
<evidence type="ECO:0000256" key="3">
    <source>
        <dbReference type="ARBA" id="ARBA00023274"/>
    </source>
</evidence>
<comment type="function">
    <text evidence="4">Binds as a heterodimer with protein bS6 to the central domain of the 16S rRNA, where it helps stabilize the platform of the 30S subunit.</text>
</comment>
<name>A0A455T289_9CHLR</name>
<dbReference type="Pfam" id="PF01084">
    <property type="entry name" value="Ribosomal_S18"/>
    <property type="match status" value="1"/>
</dbReference>
<evidence type="ECO:0000256" key="2">
    <source>
        <dbReference type="ARBA" id="ARBA00022980"/>
    </source>
</evidence>
<dbReference type="AlphaFoldDB" id="A0A455T289"/>
<reference evidence="7" key="1">
    <citation type="submission" date="2018-12" db="EMBL/GenBank/DDBJ databases">
        <title>Novel natural products biosynthetic potential of the class Ktedonobacteria.</title>
        <authorList>
            <person name="Zheng Y."/>
            <person name="Saitou A."/>
            <person name="Wang C.M."/>
            <person name="Toyoda A."/>
            <person name="Minakuchi Y."/>
            <person name="Sekiguchi Y."/>
            <person name="Ueda K."/>
            <person name="Takano H."/>
            <person name="Sakai Y."/>
            <person name="Yokota A."/>
            <person name="Yabe S."/>
        </authorList>
    </citation>
    <scope>NUCLEOTIDE SEQUENCE</scope>
    <source>
        <strain evidence="7">A3-2</strain>
    </source>
</reference>
<evidence type="ECO:0000256" key="5">
    <source>
        <dbReference type="RuleBase" id="RU003910"/>
    </source>
</evidence>
<dbReference type="PANTHER" id="PTHR13479">
    <property type="entry name" value="30S RIBOSOMAL PROTEIN S18"/>
    <property type="match status" value="1"/>
</dbReference>
<keyword evidence="4" id="KW-0694">RNA-binding</keyword>
<dbReference type="GO" id="GO:0003735">
    <property type="term" value="F:structural constituent of ribosome"/>
    <property type="evidence" value="ECO:0007669"/>
    <property type="project" value="InterPro"/>
</dbReference>
<protein>
    <recommendedName>
        <fullName evidence="4">Small ribosomal subunit protein bS18</fullName>
    </recommendedName>
</protein>
<accession>A0A455T289</accession>
<dbReference type="GO" id="GO:0022627">
    <property type="term" value="C:cytosolic small ribosomal subunit"/>
    <property type="evidence" value="ECO:0007669"/>
    <property type="project" value="TreeGrafter"/>
</dbReference>
<feature type="region of interest" description="Disordered" evidence="6">
    <location>
        <begin position="1"/>
        <end position="61"/>
    </location>
</feature>
<comment type="similarity">
    <text evidence="1 4 5">Belongs to the bacterial ribosomal protein bS18 family.</text>
</comment>
<dbReference type="GO" id="GO:0006412">
    <property type="term" value="P:translation"/>
    <property type="evidence" value="ECO:0007669"/>
    <property type="project" value="UniProtKB-UniRule"/>
</dbReference>
<evidence type="ECO:0000313" key="7">
    <source>
        <dbReference type="EMBL" id="BBH93479.1"/>
    </source>
</evidence>
<sequence length="131" mass="14598">MQKRNEAANQPSAAATQQNTQAQQGQSAQSGASAQASSQAQAPAQAAARQARQGVRGPRRKVCQFCHDRVREIDYKDAARFLKRYISDRGKIEPRRKTGTCAKHQRALSRALKQARFMALLPYTAEHMRSM</sequence>
<comment type="subunit">
    <text evidence="4">Part of the 30S ribosomal subunit. Forms a tight heterodimer with protein bS6.</text>
</comment>
<keyword evidence="3 4" id="KW-0687">Ribonucleoprotein</keyword>
<dbReference type="EMBL" id="AP019377">
    <property type="protein sequence ID" value="BBH93479.1"/>
    <property type="molecule type" value="Genomic_DNA"/>
</dbReference>
<dbReference type="HAMAP" id="MF_00270">
    <property type="entry name" value="Ribosomal_bS18"/>
    <property type="match status" value="1"/>
</dbReference>
<dbReference type="SUPFAM" id="SSF46911">
    <property type="entry name" value="Ribosomal protein S18"/>
    <property type="match status" value="1"/>
</dbReference>
<keyword evidence="4" id="KW-0699">rRNA-binding</keyword>
<dbReference type="PRINTS" id="PR00974">
    <property type="entry name" value="RIBOSOMALS18"/>
</dbReference>
<dbReference type="InterPro" id="IPR001648">
    <property type="entry name" value="Ribosomal_bS18"/>
</dbReference>
<dbReference type="PANTHER" id="PTHR13479:SF40">
    <property type="entry name" value="SMALL RIBOSOMAL SUBUNIT PROTEIN BS18M"/>
    <property type="match status" value="1"/>
</dbReference>
<proteinExistence type="inferred from homology"/>
<evidence type="ECO:0000256" key="4">
    <source>
        <dbReference type="HAMAP-Rule" id="MF_00270"/>
    </source>
</evidence>
<keyword evidence="2 4" id="KW-0689">Ribosomal protein</keyword>
<feature type="compositionally biased region" description="Low complexity" evidence="6">
    <location>
        <begin position="7"/>
        <end position="53"/>
    </location>
</feature>